<sequence length="222" mass="25222">MKFLEKLTEGAGIAANYAGGIAAIGFGGVCTLFSLAMLGFGWVNVFSLALFLVGGLTPIGGGIWLIRRGKILKELFQVKLQKDTVRRIAFRHRGRLRPTDLARHQDWSEDRALDVLKNLVAEDPERVELQLDYESGDIYFEFPDIQRTLETQGDYYSLPISETLGRQAVDIAVTLGKTIETFHKYVKATQQSVSEHQKQQRDEKYRAKIEKFLQDLDDLKRQ</sequence>
<accession>A0A9D5Q815</accession>
<dbReference type="Proteomes" id="UP000649604">
    <property type="component" value="Unassembled WGS sequence"/>
</dbReference>
<protein>
    <submittedName>
        <fullName evidence="2">Uncharacterized protein</fullName>
    </submittedName>
</protein>
<evidence type="ECO:0000313" key="2">
    <source>
        <dbReference type="EMBL" id="MBD3326446.1"/>
    </source>
</evidence>
<reference evidence="2" key="1">
    <citation type="submission" date="2019-11" db="EMBL/GenBank/DDBJ databases">
        <title>Microbial mats filling the niche in hypersaline microbial mats.</title>
        <authorList>
            <person name="Wong H.L."/>
            <person name="Macleod F.I."/>
            <person name="White R.A. III"/>
            <person name="Burns B.P."/>
        </authorList>
    </citation>
    <scope>NUCLEOTIDE SEQUENCE</scope>
    <source>
        <strain evidence="2">Rbin_158</strain>
    </source>
</reference>
<feature type="transmembrane region" description="Helical" evidence="1">
    <location>
        <begin position="48"/>
        <end position="66"/>
    </location>
</feature>
<keyword evidence="1" id="KW-1133">Transmembrane helix</keyword>
<evidence type="ECO:0000256" key="1">
    <source>
        <dbReference type="SAM" id="Phobius"/>
    </source>
</evidence>
<proteinExistence type="predicted"/>
<comment type="caution">
    <text evidence="2">The sequence shown here is derived from an EMBL/GenBank/DDBJ whole genome shotgun (WGS) entry which is preliminary data.</text>
</comment>
<keyword evidence="1" id="KW-0812">Transmembrane</keyword>
<keyword evidence="1" id="KW-0472">Membrane</keyword>
<feature type="transmembrane region" description="Helical" evidence="1">
    <location>
        <begin position="21"/>
        <end position="42"/>
    </location>
</feature>
<dbReference type="EMBL" id="WJJP01000583">
    <property type="protein sequence ID" value="MBD3326446.1"/>
    <property type="molecule type" value="Genomic_DNA"/>
</dbReference>
<dbReference type="AlphaFoldDB" id="A0A9D5Q815"/>
<organism evidence="2 3">
    <name type="scientific">candidate division KSB3 bacterium</name>
    <dbReference type="NCBI Taxonomy" id="2044937"/>
    <lineage>
        <taxon>Bacteria</taxon>
        <taxon>candidate division KSB3</taxon>
    </lineage>
</organism>
<gene>
    <name evidence="2" type="ORF">GF339_17815</name>
</gene>
<name>A0A9D5Q815_9BACT</name>
<evidence type="ECO:0000313" key="3">
    <source>
        <dbReference type="Proteomes" id="UP000649604"/>
    </source>
</evidence>